<dbReference type="InterPro" id="IPR036197">
    <property type="entry name" value="NarG-like_sf"/>
</dbReference>
<evidence type="ECO:0000256" key="1">
    <source>
        <dbReference type="SAM" id="Phobius"/>
    </source>
</evidence>
<name>I3CEC7_9GAMM</name>
<dbReference type="STRING" id="395493.BegalDRAFT_1067"/>
<sequence length="219" mass="24870">MDEGALLLWARGTGFQIAFFIFCVGIVLRLLEILLLGRKPNYAEARGNPVEGGLRTIVSRSWVYQGTFARSKLTILLGYVFHLGIFFILLLFIPHIAFFAEILGFSWAGLPSPIIDFITVLTLLALLGVLIHRLQDKVLRFLSTRMDYIVWLVTFLPVLTGYLAYHHLFFSYQLILALHLLSVQLLMILFPFTKLMHAFSLFIARFYNGADAARKGVEA</sequence>
<keyword evidence="1" id="KW-1133">Transmembrane helix</keyword>
<dbReference type="SUPFAM" id="SSF103501">
    <property type="entry name" value="Respiratory nitrate reductase 1 gamma chain"/>
    <property type="match status" value="1"/>
</dbReference>
<feature type="transmembrane region" description="Helical" evidence="1">
    <location>
        <begin position="79"/>
        <end position="108"/>
    </location>
</feature>
<feature type="transmembrane region" description="Helical" evidence="1">
    <location>
        <begin position="114"/>
        <end position="134"/>
    </location>
</feature>
<keyword evidence="3" id="KW-1185">Reference proteome</keyword>
<protein>
    <recommendedName>
        <fullName evidence="4">Nitrate reductase gamma subunit</fullName>
    </recommendedName>
</protein>
<evidence type="ECO:0000313" key="3">
    <source>
        <dbReference type="Proteomes" id="UP000005744"/>
    </source>
</evidence>
<evidence type="ECO:0000313" key="2">
    <source>
        <dbReference type="EMBL" id="EIJ41970.1"/>
    </source>
</evidence>
<dbReference type="HOGENOM" id="CLU_107083_0_0_6"/>
<dbReference type="OrthoDB" id="7872966at2"/>
<keyword evidence="1" id="KW-0812">Transmembrane</keyword>
<proteinExistence type="predicted"/>
<reference evidence="2 3" key="1">
    <citation type="submission" date="2011-11" db="EMBL/GenBank/DDBJ databases">
        <title>Improved High-Quality Draft sequence of Beggiatoa alba B18lD.</title>
        <authorList>
            <consortium name="US DOE Joint Genome Institute"/>
            <person name="Lucas S."/>
            <person name="Han J."/>
            <person name="Lapidus A."/>
            <person name="Cheng J.-F."/>
            <person name="Goodwin L."/>
            <person name="Pitluck S."/>
            <person name="Peters L."/>
            <person name="Mikhailova N."/>
            <person name="Held B."/>
            <person name="Detter J.C."/>
            <person name="Han C."/>
            <person name="Tapia R."/>
            <person name="Land M."/>
            <person name="Hauser L."/>
            <person name="Kyrpides N."/>
            <person name="Ivanova N."/>
            <person name="Pagani I."/>
            <person name="Samuel K."/>
            <person name="Teske A."/>
            <person name="Mueller J."/>
            <person name="Woyke T."/>
        </authorList>
    </citation>
    <scope>NUCLEOTIDE SEQUENCE [LARGE SCALE GENOMIC DNA]</scope>
    <source>
        <strain evidence="2 3">B18LD</strain>
    </source>
</reference>
<dbReference type="eggNOG" id="COG2181">
    <property type="taxonomic scope" value="Bacteria"/>
</dbReference>
<dbReference type="AlphaFoldDB" id="I3CEC7"/>
<accession>I3CEC7</accession>
<gene>
    <name evidence="2" type="ORF">BegalDRAFT_1067</name>
</gene>
<dbReference type="Proteomes" id="UP000005744">
    <property type="component" value="Unassembled WGS sequence"/>
</dbReference>
<evidence type="ECO:0008006" key="4">
    <source>
        <dbReference type="Google" id="ProtNLM"/>
    </source>
</evidence>
<keyword evidence="1" id="KW-0472">Membrane</keyword>
<dbReference type="RefSeq" id="WP_002684416.1">
    <property type="nucleotide sequence ID" value="NZ_JH600070.1"/>
</dbReference>
<feature type="transmembrane region" description="Helical" evidence="1">
    <location>
        <begin position="146"/>
        <end position="165"/>
    </location>
</feature>
<feature type="transmembrane region" description="Helical" evidence="1">
    <location>
        <begin position="15"/>
        <end position="36"/>
    </location>
</feature>
<organism evidence="2 3">
    <name type="scientific">Beggiatoa alba B18LD</name>
    <dbReference type="NCBI Taxonomy" id="395493"/>
    <lineage>
        <taxon>Bacteria</taxon>
        <taxon>Pseudomonadati</taxon>
        <taxon>Pseudomonadota</taxon>
        <taxon>Gammaproteobacteria</taxon>
        <taxon>Thiotrichales</taxon>
        <taxon>Thiotrichaceae</taxon>
        <taxon>Beggiatoa</taxon>
    </lineage>
</organism>
<dbReference type="EMBL" id="JH600070">
    <property type="protein sequence ID" value="EIJ41970.1"/>
    <property type="molecule type" value="Genomic_DNA"/>
</dbReference>
<dbReference type="Gene3D" id="1.20.950.20">
    <property type="entry name" value="Transmembrane di-heme cytochromes, Chain C"/>
    <property type="match status" value="1"/>
</dbReference>